<dbReference type="SUPFAM" id="SSF103473">
    <property type="entry name" value="MFS general substrate transporter"/>
    <property type="match status" value="1"/>
</dbReference>
<feature type="transmembrane region" description="Helical" evidence="6">
    <location>
        <begin position="402"/>
        <end position="424"/>
    </location>
</feature>
<dbReference type="PANTHER" id="PTHR23502:SF149">
    <property type="entry name" value="TRANSPORTER, PUTATIVE-RELATED"/>
    <property type="match status" value="1"/>
</dbReference>
<feature type="region of interest" description="Disordered" evidence="5">
    <location>
        <begin position="278"/>
        <end position="325"/>
    </location>
</feature>
<dbReference type="PANTHER" id="PTHR23502">
    <property type="entry name" value="MAJOR FACILITATOR SUPERFAMILY"/>
    <property type="match status" value="1"/>
</dbReference>
<feature type="transmembrane region" description="Helical" evidence="6">
    <location>
        <begin position="505"/>
        <end position="525"/>
    </location>
</feature>
<evidence type="ECO:0000259" key="7">
    <source>
        <dbReference type="PROSITE" id="PS50850"/>
    </source>
</evidence>
<protein>
    <recommendedName>
        <fullName evidence="7">Major facilitator superfamily (MFS) profile domain-containing protein</fullName>
    </recommendedName>
</protein>
<feature type="transmembrane region" description="Helical" evidence="6">
    <location>
        <begin position="154"/>
        <end position="171"/>
    </location>
</feature>
<feature type="transmembrane region" description="Helical" evidence="6">
    <location>
        <begin position="537"/>
        <end position="561"/>
    </location>
</feature>
<keyword evidence="9" id="KW-1185">Reference proteome</keyword>
<feature type="transmembrane region" description="Helical" evidence="6">
    <location>
        <begin position="445"/>
        <end position="466"/>
    </location>
</feature>
<dbReference type="Proteomes" id="UP001172673">
    <property type="component" value="Unassembled WGS sequence"/>
</dbReference>
<keyword evidence="3 6" id="KW-1133">Transmembrane helix</keyword>
<feature type="transmembrane region" description="Helical" evidence="6">
    <location>
        <begin position="472"/>
        <end position="493"/>
    </location>
</feature>
<feature type="compositionally biased region" description="Basic and acidic residues" evidence="5">
    <location>
        <begin position="288"/>
        <end position="300"/>
    </location>
</feature>
<dbReference type="GO" id="GO:0005886">
    <property type="term" value="C:plasma membrane"/>
    <property type="evidence" value="ECO:0007669"/>
    <property type="project" value="TreeGrafter"/>
</dbReference>
<dbReference type="InterPro" id="IPR020846">
    <property type="entry name" value="MFS_dom"/>
</dbReference>
<comment type="caution">
    <text evidence="8">The sequence shown here is derived from an EMBL/GenBank/DDBJ whole genome shotgun (WGS) entry which is preliminary data.</text>
</comment>
<dbReference type="InterPro" id="IPR011701">
    <property type="entry name" value="MFS"/>
</dbReference>
<evidence type="ECO:0000256" key="6">
    <source>
        <dbReference type="SAM" id="Phobius"/>
    </source>
</evidence>
<evidence type="ECO:0000256" key="5">
    <source>
        <dbReference type="SAM" id="MobiDB-lite"/>
    </source>
</evidence>
<dbReference type="AlphaFoldDB" id="A0AA38X2Q1"/>
<feature type="transmembrane region" description="Helical" evidence="6">
    <location>
        <begin position="88"/>
        <end position="109"/>
    </location>
</feature>
<evidence type="ECO:0000256" key="3">
    <source>
        <dbReference type="ARBA" id="ARBA00022989"/>
    </source>
</evidence>
<dbReference type="GO" id="GO:0022857">
    <property type="term" value="F:transmembrane transporter activity"/>
    <property type="evidence" value="ECO:0007669"/>
    <property type="project" value="InterPro"/>
</dbReference>
<evidence type="ECO:0000256" key="1">
    <source>
        <dbReference type="ARBA" id="ARBA00004141"/>
    </source>
</evidence>
<evidence type="ECO:0000256" key="4">
    <source>
        <dbReference type="ARBA" id="ARBA00023136"/>
    </source>
</evidence>
<gene>
    <name evidence="8" type="ORF">H2200_009534</name>
</gene>
<keyword evidence="4 6" id="KW-0472">Membrane</keyword>
<dbReference type="InterPro" id="IPR036259">
    <property type="entry name" value="MFS_trans_sf"/>
</dbReference>
<feature type="transmembrane region" description="Helical" evidence="6">
    <location>
        <begin position="242"/>
        <end position="262"/>
    </location>
</feature>
<sequence>MEMNYGENELHQLELELQTDIYPGTEIMDDVGGRHFVKSSGKTHRVLVPQPSCDPHDPLVSVAPLIEREHPDTEQASQNWSPAWKASAIALSTITTFAQAFGPLSIAPMFPALMKAFDADLAGVVNFSGVLILCWGFSNFLWVPMQDSLGRRPVLLLSTAVCLAANLWRALSQDYRSFMAASVLNGIGAGPAEALEPAVIADVMFLHERGGYNTLYFAVYFGAVQLGAIIGGVMAGRVGWRSFFWLNVALLGAVFVAQLFLFPETKWHRLHPRELATFETEPTAPTSETDKNRSPHHSEVGNDSNTVHGEKDVRQNTTDSDSDPYLCKGYPAKSQFKLWQLSERPLRTVGFALWTPWKLFAFPIVELSAFIVSFSASMNLTVNFTQAQFFSVPPYNFSSEQVGYTNFAILAGTGIGLLTNGKLSDWIAQRATKRNKGIREPEMRLPAMLPYVLIMLLSNFIIAFGYAKQWNWQSIVIVGYTCAGIQVAAIPAIASTYAVDSYKPVAGSLFVAITVNKNLWGYGYSKFITTWSLSAGWYPPIMLNMCLICFFCACAIPFYFYGKTFRKWTRNSSVHSM</sequence>
<comment type="subcellular location">
    <subcellularLocation>
        <location evidence="1">Membrane</location>
        <topology evidence="1">Multi-pass membrane protein</topology>
    </subcellularLocation>
</comment>
<dbReference type="Gene3D" id="1.20.1250.20">
    <property type="entry name" value="MFS general substrate transporter like domains"/>
    <property type="match status" value="1"/>
</dbReference>
<evidence type="ECO:0000313" key="9">
    <source>
        <dbReference type="Proteomes" id="UP001172673"/>
    </source>
</evidence>
<name>A0AA38X2Q1_9EURO</name>
<dbReference type="PROSITE" id="PS50850">
    <property type="entry name" value="MFS"/>
    <property type="match status" value="1"/>
</dbReference>
<keyword evidence="2 6" id="KW-0812">Transmembrane</keyword>
<proteinExistence type="predicted"/>
<accession>A0AA38X2Q1</accession>
<dbReference type="EMBL" id="JAPDRK010000015">
    <property type="protein sequence ID" value="KAJ9605685.1"/>
    <property type="molecule type" value="Genomic_DNA"/>
</dbReference>
<dbReference type="Pfam" id="PF07690">
    <property type="entry name" value="MFS_1"/>
    <property type="match status" value="1"/>
</dbReference>
<feature type="domain" description="Major facilitator superfamily (MFS) profile" evidence="7">
    <location>
        <begin position="88"/>
        <end position="577"/>
    </location>
</feature>
<feature type="transmembrane region" description="Helical" evidence="6">
    <location>
        <begin position="214"/>
        <end position="236"/>
    </location>
</feature>
<organism evidence="8 9">
    <name type="scientific">Cladophialophora chaetospira</name>
    <dbReference type="NCBI Taxonomy" id="386627"/>
    <lineage>
        <taxon>Eukaryota</taxon>
        <taxon>Fungi</taxon>
        <taxon>Dikarya</taxon>
        <taxon>Ascomycota</taxon>
        <taxon>Pezizomycotina</taxon>
        <taxon>Eurotiomycetes</taxon>
        <taxon>Chaetothyriomycetidae</taxon>
        <taxon>Chaetothyriales</taxon>
        <taxon>Herpotrichiellaceae</taxon>
        <taxon>Cladophialophora</taxon>
    </lineage>
</organism>
<evidence type="ECO:0000256" key="2">
    <source>
        <dbReference type="ARBA" id="ARBA00022692"/>
    </source>
</evidence>
<reference evidence="8" key="1">
    <citation type="submission" date="2022-10" db="EMBL/GenBank/DDBJ databases">
        <title>Culturing micro-colonial fungi from biological soil crusts in the Mojave desert and describing Neophaeococcomyces mojavensis, and introducing the new genera and species Taxawa tesnikishii.</title>
        <authorList>
            <person name="Kurbessoian T."/>
            <person name="Stajich J.E."/>
        </authorList>
    </citation>
    <scope>NUCLEOTIDE SEQUENCE</scope>
    <source>
        <strain evidence="8">TK_41</strain>
    </source>
</reference>
<feature type="transmembrane region" description="Helical" evidence="6">
    <location>
        <begin position="121"/>
        <end position="142"/>
    </location>
</feature>
<evidence type="ECO:0000313" key="8">
    <source>
        <dbReference type="EMBL" id="KAJ9605685.1"/>
    </source>
</evidence>